<evidence type="ECO:0000256" key="1">
    <source>
        <dbReference type="ARBA" id="ARBA00004173"/>
    </source>
</evidence>
<dbReference type="VEuPathDB" id="FungiDB:B1J91_B03267g"/>
<comment type="similarity">
    <text evidence="2">Belongs to the mitochondrion-specific ribosomal protein mL41 family.</text>
</comment>
<dbReference type="VEuPathDB" id="FungiDB:GWK60_B03091"/>
<evidence type="ECO:0000256" key="6">
    <source>
        <dbReference type="ARBA" id="ARBA00023274"/>
    </source>
</evidence>
<keyword evidence="5" id="KW-0496">Mitochondrion</keyword>
<proteinExistence type="inferred from homology"/>
<dbReference type="OMA" id="KHTKYGE"/>
<dbReference type="Proteomes" id="UP000054886">
    <property type="component" value="Unassembled WGS sequence"/>
</dbReference>
<dbReference type="GO" id="GO:0003735">
    <property type="term" value="F:structural constituent of ribosome"/>
    <property type="evidence" value="ECO:0007669"/>
    <property type="project" value="EnsemblFungi"/>
</dbReference>
<comment type="subcellular location">
    <subcellularLocation>
        <location evidence="1">Mitochondrion</location>
    </subcellularLocation>
</comment>
<dbReference type="PhylomeDB" id="A0A0W0D0L2"/>
<keyword evidence="3" id="KW-0809">Transit peptide</keyword>
<dbReference type="VEuPathDB" id="FungiDB:GVI51_B03157"/>
<sequence length="146" mass="16692">MLKATGVNLFQGSRTTLLTRPWVKYRDGTLFYGESKAGNKRTPLTTKQGNKDMYKGTRSSGIGRHTRKGGYVIEWRKVRTFVTPKDYNMDLKPLVSHNVPELKHHFKGYKGGIMDAQLYADKLKEYVLKGRIQSEASDVDCYIERG</sequence>
<name>A0A0W0D0L2_CANGB</name>
<keyword evidence="4 7" id="KW-0689">Ribosomal protein</keyword>
<protein>
    <submittedName>
        <fullName evidence="7">54S ribosomal protein L27, mitochondrial</fullName>
    </submittedName>
</protein>
<dbReference type="VEuPathDB" id="FungiDB:CAGL0B03267g"/>
<dbReference type="OrthoDB" id="408933at2759"/>
<dbReference type="VEuPathDB" id="FungiDB:GW608_B03091"/>
<comment type="caution">
    <text evidence="7">The sequence shown here is derived from an EMBL/GenBank/DDBJ whole genome shotgun (WGS) entry which is preliminary data.</text>
</comment>
<dbReference type="PANTHER" id="PTHR21338">
    <property type="entry name" value="MITOCHONDRIAL RIBOSOMAL PROTEIN L41"/>
    <property type="match status" value="1"/>
</dbReference>
<evidence type="ECO:0000256" key="4">
    <source>
        <dbReference type="ARBA" id="ARBA00022980"/>
    </source>
</evidence>
<dbReference type="PANTHER" id="PTHR21338:SF0">
    <property type="entry name" value="LARGE RIBOSOMAL SUBUNIT PROTEIN ML41"/>
    <property type="match status" value="1"/>
</dbReference>
<evidence type="ECO:0000256" key="5">
    <source>
        <dbReference type="ARBA" id="ARBA00023128"/>
    </source>
</evidence>
<evidence type="ECO:0000313" key="8">
    <source>
        <dbReference type="Proteomes" id="UP000054886"/>
    </source>
</evidence>
<dbReference type="InterPro" id="IPR019189">
    <property type="entry name" value="Ribosomal_mL41"/>
</dbReference>
<evidence type="ECO:0000256" key="2">
    <source>
        <dbReference type="ARBA" id="ARBA00010152"/>
    </source>
</evidence>
<dbReference type="GO" id="GO:0005762">
    <property type="term" value="C:mitochondrial large ribosomal subunit"/>
    <property type="evidence" value="ECO:0007669"/>
    <property type="project" value="EnsemblFungi"/>
</dbReference>
<dbReference type="Pfam" id="PF09809">
    <property type="entry name" value="MRP-L27"/>
    <property type="match status" value="1"/>
</dbReference>
<dbReference type="AlphaFoldDB" id="A0A0W0D0L2"/>
<accession>A0A0W0D0L2</accession>
<dbReference type="GO" id="GO:0006412">
    <property type="term" value="P:translation"/>
    <property type="evidence" value="ECO:0007669"/>
    <property type="project" value="TreeGrafter"/>
</dbReference>
<keyword evidence="6" id="KW-0687">Ribonucleoprotein</keyword>
<organism evidence="7 8">
    <name type="scientific">Candida glabrata</name>
    <name type="common">Yeast</name>
    <name type="synonym">Torulopsis glabrata</name>
    <dbReference type="NCBI Taxonomy" id="5478"/>
    <lineage>
        <taxon>Eukaryota</taxon>
        <taxon>Fungi</taxon>
        <taxon>Dikarya</taxon>
        <taxon>Ascomycota</taxon>
        <taxon>Saccharomycotina</taxon>
        <taxon>Saccharomycetes</taxon>
        <taxon>Saccharomycetales</taxon>
        <taxon>Saccharomycetaceae</taxon>
        <taxon>Nakaseomyces</taxon>
    </lineage>
</organism>
<evidence type="ECO:0000256" key="3">
    <source>
        <dbReference type="ARBA" id="ARBA00022946"/>
    </source>
</evidence>
<gene>
    <name evidence="7" type="ORF">AO440_000299</name>
</gene>
<reference evidence="7 8" key="1">
    <citation type="submission" date="2015-10" db="EMBL/GenBank/DDBJ databases">
        <title>Draft genomes sequences of Candida glabrata isolates 1A, 1B, 2A, 2B, 3A and 3B.</title>
        <authorList>
            <person name="Haavelsrud O.E."/>
            <person name="Gaustad P."/>
        </authorList>
    </citation>
    <scope>NUCLEOTIDE SEQUENCE [LARGE SCALE GENOMIC DNA]</scope>
    <source>
        <strain evidence="7">910700640</strain>
    </source>
</reference>
<evidence type="ECO:0000313" key="7">
    <source>
        <dbReference type="EMBL" id="KTB03502.1"/>
    </source>
</evidence>
<dbReference type="EMBL" id="LLZZ01000119">
    <property type="protein sequence ID" value="KTB03502.1"/>
    <property type="molecule type" value="Genomic_DNA"/>
</dbReference>